<name>A0A833TB94_PHYIN</name>
<dbReference type="Proteomes" id="UP000704712">
    <property type="component" value="Unassembled WGS sequence"/>
</dbReference>
<evidence type="ECO:0000313" key="2">
    <source>
        <dbReference type="EMBL" id="KAF4135722.1"/>
    </source>
</evidence>
<organism evidence="1 4">
    <name type="scientific">Phytophthora infestans</name>
    <name type="common">Potato late blight agent</name>
    <name type="synonym">Botrytis infestans</name>
    <dbReference type="NCBI Taxonomy" id="4787"/>
    <lineage>
        <taxon>Eukaryota</taxon>
        <taxon>Sar</taxon>
        <taxon>Stramenopiles</taxon>
        <taxon>Oomycota</taxon>
        <taxon>Peronosporomycetes</taxon>
        <taxon>Peronosporales</taxon>
        <taxon>Peronosporaceae</taxon>
        <taxon>Phytophthora</taxon>
    </lineage>
</organism>
<protein>
    <submittedName>
        <fullName evidence="1">Uncharacterized protein</fullName>
    </submittedName>
</protein>
<comment type="caution">
    <text evidence="1">The sequence shown here is derived from an EMBL/GenBank/DDBJ whole genome shotgun (WGS) entry which is preliminary data.</text>
</comment>
<dbReference type="EMBL" id="WSZM01000015">
    <property type="protein sequence ID" value="KAF4046463.1"/>
    <property type="molecule type" value="Genomic_DNA"/>
</dbReference>
<accession>A0A833TB94</accession>
<evidence type="ECO:0000313" key="1">
    <source>
        <dbReference type="EMBL" id="KAF4046463.1"/>
    </source>
</evidence>
<sequence>MDIGTRPAVFYEHVDRYAHYTAVCAAWTWSVHTGREKVYQRHRQRLKNIRKATARAREDLQQPDI</sequence>
<keyword evidence="4" id="KW-1185">Reference proteome</keyword>
<dbReference type="EMBL" id="JAACNO010002064">
    <property type="protein sequence ID" value="KAF4135722.1"/>
    <property type="molecule type" value="Genomic_DNA"/>
</dbReference>
<dbReference type="AlphaFoldDB" id="A0A833TB94"/>
<evidence type="ECO:0000313" key="3">
    <source>
        <dbReference type="EMBL" id="KAF4146222.1"/>
    </source>
</evidence>
<dbReference type="Proteomes" id="UP000602510">
    <property type="component" value="Unassembled WGS sequence"/>
</dbReference>
<gene>
    <name evidence="1" type="ORF">GN244_ATG00850</name>
    <name evidence="3" type="ORF">GN958_ATG04589</name>
    <name evidence="2" type="ORF">GN958_ATG15088</name>
</gene>
<reference evidence="1" key="1">
    <citation type="submission" date="2020-04" db="EMBL/GenBank/DDBJ databases">
        <title>Hybrid Assembly of Korean Phytophthora infestans isolates.</title>
        <authorList>
            <person name="Prokchorchik M."/>
            <person name="Lee Y."/>
            <person name="Seo J."/>
            <person name="Cho J.-H."/>
            <person name="Park Y.-E."/>
            <person name="Jang D.-C."/>
            <person name="Im J.-S."/>
            <person name="Choi J.-G."/>
            <person name="Park H.-J."/>
            <person name="Lee G.-B."/>
            <person name="Lee Y.-G."/>
            <person name="Hong S.-Y."/>
            <person name="Cho K."/>
            <person name="Sohn K.H."/>
        </authorList>
    </citation>
    <scope>NUCLEOTIDE SEQUENCE</scope>
    <source>
        <strain evidence="1">KR_1_A1</strain>
        <strain evidence="2">KR_2_A2</strain>
    </source>
</reference>
<evidence type="ECO:0000313" key="4">
    <source>
        <dbReference type="Proteomes" id="UP000602510"/>
    </source>
</evidence>
<dbReference type="EMBL" id="JAACNO010000640">
    <property type="protein sequence ID" value="KAF4146222.1"/>
    <property type="molecule type" value="Genomic_DNA"/>
</dbReference>
<proteinExistence type="predicted"/>